<keyword evidence="3" id="KW-1185">Reference proteome</keyword>
<comment type="caution">
    <text evidence="2">The sequence shown here is derived from an EMBL/GenBank/DDBJ whole genome shotgun (WGS) entry which is preliminary data.</text>
</comment>
<name>A0AAW1UQW0_9CUCU</name>
<keyword evidence="1" id="KW-0812">Transmembrane</keyword>
<keyword evidence="1" id="KW-1133">Transmembrane helix</keyword>
<dbReference type="Proteomes" id="UP001431783">
    <property type="component" value="Unassembled WGS sequence"/>
</dbReference>
<keyword evidence="1" id="KW-0472">Membrane</keyword>
<sequence>MNKRLSFIFTYIRPTISPVLPYFFLNGGQDFVIMTLMRLCFVPSFANLSACSFPGMLVCLGIQINVNFHPRFLISFMRSLVNIMISSMCTLIFLLLILSNALKESVNMMDFLMFSSLMTFSAIIIAASSDVHIEKLPGRLPDNLMFRSRQYIPNTIFPPFCGSEASVYSVVYS</sequence>
<proteinExistence type="predicted"/>
<gene>
    <name evidence="2" type="ORF">WA026_020890</name>
</gene>
<evidence type="ECO:0000313" key="2">
    <source>
        <dbReference type="EMBL" id="KAK9882365.1"/>
    </source>
</evidence>
<feature type="transmembrane region" description="Helical" evidence="1">
    <location>
        <begin position="80"/>
        <end position="99"/>
    </location>
</feature>
<organism evidence="2 3">
    <name type="scientific">Henosepilachna vigintioctopunctata</name>
    <dbReference type="NCBI Taxonomy" id="420089"/>
    <lineage>
        <taxon>Eukaryota</taxon>
        <taxon>Metazoa</taxon>
        <taxon>Ecdysozoa</taxon>
        <taxon>Arthropoda</taxon>
        <taxon>Hexapoda</taxon>
        <taxon>Insecta</taxon>
        <taxon>Pterygota</taxon>
        <taxon>Neoptera</taxon>
        <taxon>Endopterygota</taxon>
        <taxon>Coleoptera</taxon>
        <taxon>Polyphaga</taxon>
        <taxon>Cucujiformia</taxon>
        <taxon>Coccinelloidea</taxon>
        <taxon>Coccinellidae</taxon>
        <taxon>Epilachninae</taxon>
        <taxon>Epilachnini</taxon>
        <taxon>Henosepilachna</taxon>
    </lineage>
</organism>
<dbReference type="EMBL" id="JARQZJ010000075">
    <property type="protein sequence ID" value="KAK9882365.1"/>
    <property type="molecule type" value="Genomic_DNA"/>
</dbReference>
<protein>
    <submittedName>
        <fullName evidence="2">Uncharacterized protein</fullName>
    </submittedName>
</protein>
<evidence type="ECO:0000313" key="3">
    <source>
        <dbReference type="Proteomes" id="UP001431783"/>
    </source>
</evidence>
<reference evidence="2 3" key="1">
    <citation type="submission" date="2023-03" db="EMBL/GenBank/DDBJ databases">
        <title>Genome insight into feeding habits of ladybird beetles.</title>
        <authorList>
            <person name="Li H.-S."/>
            <person name="Huang Y.-H."/>
            <person name="Pang H."/>
        </authorList>
    </citation>
    <scope>NUCLEOTIDE SEQUENCE [LARGE SCALE GENOMIC DNA]</scope>
    <source>
        <strain evidence="2">SYSU_2023b</strain>
        <tissue evidence="2">Whole body</tissue>
    </source>
</reference>
<accession>A0AAW1UQW0</accession>
<evidence type="ECO:0000256" key="1">
    <source>
        <dbReference type="SAM" id="Phobius"/>
    </source>
</evidence>
<feature type="transmembrane region" description="Helical" evidence="1">
    <location>
        <begin position="111"/>
        <end position="129"/>
    </location>
</feature>
<dbReference type="AlphaFoldDB" id="A0AAW1UQW0"/>
<feature type="transmembrane region" description="Helical" evidence="1">
    <location>
        <begin position="45"/>
        <end position="68"/>
    </location>
</feature>